<evidence type="ECO:0000313" key="5">
    <source>
        <dbReference type="Proteomes" id="UP000198571"/>
    </source>
</evidence>
<dbReference type="RefSeq" id="WP_177174167.1">
    <property type="nucleotide sequence ID" value="NZ_FOGT01000002.1"/>
</dbReference>
<dbReference type="Pfam" id="PF13464">
    <property type="entry name" value="RodZ_C"/>
    <property type="match status" value="1"/>
</dbReference>
<dbReference type="SUPFAM" id="SSF47413">
    <property type="entry name" value="lambda repressor-like DNA-binding domains"/>
    <property type="match status" value="1"/>
</dbReference>
<keyword evidence="5" id="KW-1185">Reference proteome</keyword>
<keyword evidence="2" id="KW-0472">Membrane</keyword>
<protein>
    <submittedName>
        <fullName evidence="4">Protein RodZ, contains Xre-like HTH and DUF4115 domains</fullName>
    </submittedName>
</protein>
<organism evidence="4 5">
    <name type="scientific">Salipaludibacillus aurantiacus</name>
    <dbReference type="NCBI Taxonomy" id="1601833"/>
    <lineage>
        <taxon>Bacteria</taxon>
        <taxon>Bacillati</taxon>
        <taxon>Bacillota</taxon>
        <taxon>Bacilli</taxon>
        <taxon>Bacillales</taxon>
        <taxon>Bacillaceae</taxon>
    </lineage>
</organism>
<name>A0A1H9QFY6_9BACI</name>
<evidence type="ECO:0000259" key="3">
    <source>
        <dbReference type="PROSITE" id="PS50943"/>
    </source>
</evidence>
<keyword evidence="2" id="KW-0812">Transmembrane</keyword>
<proteinExistence type="predicted"/>
<accession>A0A1H9QFY6</accession>
<dbReference type="EMBL" id="FOGT01000002">
    <property type="protein sequence ID" value="SER59327.1"/>
    <property type="molecule type" value="Genomic_DNA"/>
</dbReference>
<feature type="transmembrane region" description="Helical" evidence="2">
    <location>
        <begin position="104"/>
        <end position="127"/>
    </location>
</feature>
<feature type="compositionally biased region" description="Low complexity" evidence="1">
    <location>
        <begin position="154"/>
        <end position="178"/>
    </location>
</feature>
<evidence type="ECO:0000313" key="4">
    <source>
        <dbReference type="EMBL" id="SER59327.1"/>
    </source>
</evidence>
<dbReference type="Gene3D" id="1.10.260.40">
    <property type="entry name" value="lambda repressor-like DNA-binding domains"/>
    <property type="match status" value="1"/>
</dbReference>
<reference evidence="5" key="1">
    <citation type="submission" date="2016-10" db="EMBL/GenBank/DDBJ databases">
        <authorList>
            <person name="Varghese N."/>
            <person name="Submissions S."/>
        </authorList>
    </citation>
    <scope>NUCLEOTIDE SEQUENCE [LARGE SCALE GENOMIC DNA]</scope>
    <source>
        <strain evidence="5">S9</strain>
    </source>
</reference>
<sequence>MSELGTRLKTAREEKGYSLDELQKITKIQKRYLTAIEEGDFSRLPGEFYGRAFVKSYSEAVGLNPDMIFEEHRDELPQPKREPVELPPRVNRSKTKTVANNSKAGSLLPTLVAVLFIIAIGLAIWLFRQGDTDNSAGVPREDQQGSPQIEITDSDVNNDNNSDNEAGLNNSDGENNNNQTDEGNEEEANEQEANEEEDEQSLTFQESSGNTYTYSLSGTDNFDISMEFSGDSWLMITDSDGEELHEQSHTEGDEFSADVTGESEITFNMGNTRTAEIYVNGELLEYESNDHRQYVIIQHEE</sequence>
<dbReference type="Pfam" id="PF13413">
    <property type="entry name" value="HTH_25"/>
    <property type="match status" value="1"/>
</dbReference>
<feature type="compositionally biased region" description="Polar residues" evidence="1">
    <location>
        <begin position="201"/>
        <end position="212"/>
    </location>
</feature>
<feature type="compositionally biased region" description="Basic and acidic residues" evidence="1">
    <location>
        <begin position="73"/>
        <end position="84"/>
    </location>
</feature>
<dbReference type="InterPro" id="IPR001387">
    <property type="entry name" value="Cro/C1-type_HTH"/>
</dbReference>
<dbReference type="Proteomes" id="UP000198571">
    <property type="component" value="Unassembled WGS sequence"/>
</dbReference>
<feature type="domain" description="HTH cro/C1-type" evidence="3">
    <location>
        <begin position="8"/>
        <end position="39"/>
    </location>
</feature>
<dbReference type="PROSITE" id="PS50943">
    <property type="entry name" value="HTH_CROC1"/>
    <property type="match status" value="1"/>
</dbReference>
<dbReference type="STRING" id="1601833.SAMN05518684_102199"/>
<evidence type="ECO:0000256" key="1">
    <source>
        <dbReference type="SAM" id="MobiDB-lite"/>
    </source>
</evidence>
<dbReference type="InterPro" id="IPR010982">
    <property type="entry name" value="Lambda_DNA-bd_dom_sf"/>
</dbReference>
<feature type="compositionally biased region" description="Acidic residues" evidence="1">
    <location>
        <begin position="182"/>
        <end position="200"/>
    </location>
</feature>
<dbReference type="AlphaFoldDB" id="A0A1H9QFY6"/>
<feature type="region of interest" description="Disordered" evidence="1">
    <location>
        <begin position="134"/>
        <end position="212"/>
    </location>
</feature>
<evidence type="ECO:0000256" key="2">
    <source>
        <dbReference type="SAM" id="Phobius"/>
    </source>
</evidence>
<dbReference type="PANTHER" id="PTHR34475">
    <property type="match status" value="1"/>
</dbReference>
<dbReference type="InterPro" id="IPR025194">
    <property type="entry name" value="RodZ-like_C"/>
</dbReference>
<dbReference type="InterPro" id="IPR050400">
    <property type="entry name" value="Bact_Cytoskel_RodZ"/>
</dbReference>
<dbReference type="GO" id="GO:0003677">
    <property type="term" value="F:DNA binding"/>
    <property type="evidence" value="ECO:0007669"/>
    <property type="project" value="InterPro"/>
</dbReference>
<keyword evidence="2" id="KW-1133">Transmembrane helix</keyword>
<feature type="region of interest" description="Disordered" evidence="1">
    <location>
        <begin position="73"/>
        <end position="97"/>
    </location>
</feature>
<dbReference type="PANTHER" id="PTHR34475:SF1">
    <property type="entry name" value="CYTOSKELETON PROTEIN RODZ"/>
    <property type="match status" value="1"/>
</dbReference>
<gene>
    <name evidence="4" type="ORF">SAMN05518684_102199</name>
</gene>
<dbReference type="CDD" id="cd00093">
    <property type="entry name" value="HTH_XRE"/>
    <property type="match status" value="1"/>
</dbReference>